<accession>A0ACC0YC29</accession>
<reference evidence="2" key="1">
    <citation type="journal article" date="2023" name="G3 (Bethesda)">
        <title>Genome assembly and association tests identify interacting loci associated with vigor, precocity, and sex in interspecific pistachio rootstocks.</title>
        <authorList>
            <person name="Palmer W."/>
            <person name="Jacygrad E."/>
            <person name="Sagayaradj S."/>
            <person name="Cavanaugh K."/>
            <person name="Han R."/>
            <person name="Bertier L."/>
            <person name="Beede B."/>
            <person name="Kafkas S."/>
            <person name="Golino D."/>
            <person name="Preece J."/>
            <person name="Michelmore R."/>
        </authorList>
    </citation>
    <scope>NUCLEOTIDE SEQUENCE [LARGE SCALE GENOMIC DNA]</scope>
</reference>
<dbReference type="EMBL" id="CM047742">
    <property type="protein sequence ID" value="KAJ0034358.1"/>
    <property type="molecule type" value="Genomic_DNA"/>
</dbReference>
<name>A0ACC0YC29_9ROSI</name>
<gene>
    <name evidence="1" type="ORF">Pint_25276</name>
</gene>
<evidence type="ECO:0000313" key="1">
    <source>
        <dbReference type="EMBL" id="KAJ0034358.1"/>
    </source>
</evidence>
<keyword evidence="2" id="KW-1185">Reference proteome</keyword>
<organism evidence="1 2">
    <name type="scientific">Pistacia integerrima</name>
    <dbReference type="NCBI Taxonomy" id="434235"/>
    <lineage>
        <taxon>Eukaryota</taxon>
        <taxon>Viridiplantae</taxon>
        <taxon>Streptophyta</taxon>
        <taxon>Embryophyta</taxon>
        <taxon>Tracheophyta</taxon>
        <taxon>Spermatophyta</taxon>
        <taxon>Magnoliopsida</taxon>
        <taxon>eudicotyledons</taxon>
        <taxon>Gunneridae</taxon>
        <taxon>Pentapetalae</taxon>
        <taxon>rosids</taxon>
        <taxon>malvids</taxon>
        <taxon>Sapindales</taxon>
        <taxon>Anacardiaceae</taxon>
        <taxon>Pistacia</taxon>
    </lineage>
</organism>
<protein>
    <submittedName>
        <fullName evidence="1">Uncharacterized protein</fullName>
    </submittedName>
</protein>
<evidence type="ECO:0000313" key="2">
    <source>
        <dbReference type="Proteomes" id="UP001163603"/>
    </source>
</evidence>
<dbReference type="Proteomes" id="UP001163603">
    <property type="component" value="Chromosome 7"/>
</dbReference>
<proteinExistence type="predicted"/>
<sequence length="280" mass="31573">MLKQHPPTPPPPPPLAASLREQAKSSRSIIIATSFFFLLFLLSLYFSTSHAPIQAQPDPFLFPTRPTFPSKIPSDPAPPSVAYFISGGCGDSGRILRLLFASYHPKNQYLLHLDRSAPQTERDRLAITVQSVPIFRAAQNVDVIGKADFSYSSGSSTISSVLHAASILLKLSKNWDWFINLNAADYPLVTQDDLLHILSYLPKELNFVNHTSYIGWRESSKLRRIIVDPGLYLTEKSAMFYVTQKRDLPNAFRLFSGVCFFFSLFLDKLYNTFGSCILFW</sequence>
<comment type="caution">
    <text evidence="1">The sequence shown here is derived from an EMBL/GenBank/DDBJ whole genome shotgun (WGS) entry which is preliminary data.</text>
</comment>